<evidence type="ECO:0000313" key="1">
    <source>
        <dbReference type="EMBL" id="MCS0630325.1"/>
    </source>
</evidence>
<accession>A0ABT2BYV5</accession>
<proteinExistence type="predicted"/>
<dbReference type="RefSeq" id="WP_259449438.1">
    <property type="nucleotide sequence ID" value="NZ_CP119520.1"/>
</dbReference>
<name>A0ABT2BYV5_9BURK</name>
<reference evidence="1" key="1">
    <citation type="submission" date="2022-08" db="EMBL/GenBank/DDBJ databases">
        <title>Reclassification of Massilia species as members of the genera Telluria, Duganella, Pseudoduganella, Mokoshia gen. nov. and Zemynaea gen. nov. using orthogonal and non-orthogonal genome-based approaches.</title>
        <authorList>
            <person name="Bowman J.P."/>
        </authorList>
    </citation>
    <scope>NUCLEOTIDE SEQUENCE</scope>
    <source>
        <strain evidence="1">LMG 11547</strain>
    </source>
</reference>
<dbReference type="EMBL" id="JANUHC010000004">
    <property type="protein sequence ID" value="MCS0630325.1"/>
    <property type="molecule type" value="Genomic_DNA"/>
</dbReference>
<comment type="caution">
    <text evidence="1">The sequence shown here is derived from an EMBL/GenBank/DDBJ whole genome shotgun (WGS) entry which is preliminary data.</text>
</comment>
<dbReference type="Proteomes" id="UP001165263">
    <property type="component" value="Unassembled WGS sequence"/>
</dbReference>
<organism evidence="1 2">
    <name type="scientific">Telluria mixta</name>
    <dbReference type="NCBI Taxonomy" id="34071"/>
    <lineage>
        <taxon>Bacteria</taxon>
        <taxon>Pseudomonadati</taxon>
        <taxon>Pseudomonadota</taxon>
        <taxon>Betaproteobacteria</taxon>
        <taxon>Burkholderiales</taxon>
        <taxon>Oxalobacteraceae</taxon>
        <taxon>Telluria group</taxon>
        <taxon>Telluria</taxon>
    </lineage>
</organism>
<sequence>MAVWQYDLFVVGEGKTLLLSMDGGWDLPQFPTASTLSAQRTLVGSLDDPWLMGDDWVVFGSENSTRIDFIFNEADEVEIRVRLNASASEADLNAVCTFVCELSSRLFDPATGTVLQPDCSSVATALAKSPAAMFARSPQSFLSGEQTN</sequence>
<protein>
    <submittedName>
        <fullName evidence="1">Uncharacterized protein</fullName>
    </submittedName>
</protein>
<evidence type="ECO:0000313" key="2">
    <source>
        <dbReference type="Proteomes" id="UP001165263"/>
    </source>
</evidence>
<gene>
    <name evidence="1" type="ORF">NX786_13365</name>
</gene>
<keyword evidence="2" id="KW-1185">Reference proteome</keyword>